<gene>
    <name evidence="5" type="ORF">HUE56_29225</name>
</gene>
<dbReference type="Proteomes" id="UP000509702">
    <property type="component" value="Plasmid unnamed7"/>
</dbReference>
<dbReference type="OrthoDB" id="9152510at2"/>
<evidence type="ECO:0000313" key="5">
    <source>
        <dbReference type="EMBL" id="QKS54590.1"/>
    </source>
</evidence>
<evidence type="ECO:0000259" key="4">
    <source>
        <dbReference type="PROSITE" id="PS50110"/>
    </source>
</evidence>
<keyword evidence="2" id="KW-0902">Two-component regulatory system</keyword>
<comment type="caution">
    <text evidence="3">Lacks conserved residue(s) required for the propagation of feature annotation.</text>
</comment>
<reference evidence="5 6" key="1">
    <citation type="submission" date="2020-06" db="EMBL/GenBank/DDBJ databases">
        <title>Complete genome of Azosprillum oryzae KACC14407.</title>
        <authorList>
            <person name="Kim M."/>
            <person name="Park Y.-J."/>
            <person name="Shin J.-H."/>
        </authorList>
    </citation>
    <scope>NUCLEOTIDE SEQUENCE [LARGE SCALE GENOMIC DNA]</scope>
    <source>
        <strain evidence="5 6">KACC 14407</strain>
        <plasmid evidence="5 6">unnamed7</plasmid>
    </source>
</reference>
<dbReference type="PANTHER" id="PTHR44591">
    <property type="entry name" value="STRESS RESPONSE REGULATOR PROTEIN 1"/>
    <property type="match status" value="1"/>
</dbReference>
<dbReference type="PANTHER" id="PTHR44591:SF21">
    <property type="entry name" value="TWO-COMPONENT RESPONSE REGULATOR"/>
    <property type="match status" value="1"/>
</dbReference>
<dbReference type="InterPro" id="IPR011006">
    <property type="entry name" value="CheY-like_superfamily"/>
</dbReference>
<dbReference type="SUPFAM" id="SSF52172">
    <property type="entry name" value="CheY-like"/>
    <property type="match status" value="1"/>
</dbReference>
<dbReference type="GO" id="GO:0000160">
    <property type="term" value="P:phosphorelay signal transduction system"/>
    <property type="evidence" value="ECO:0007669"/>
    <property type="project" value="UniProtKB-KW"/>
</dbReference>
<organism evidence="5 6">
    <name type="scientific">Azospirillum oryzae</name>
    <dbReference type="NCBI Taxonomy" id="286727"/>
    <lineage>
        <taxon>Bacteria</taxon>
        <taxon>Pseudomonadati</taxon>
        <taxon>Pseudomonadota</taxon>
        <taxon>Alphaproteobacteria</taxon>
        <taxon>Rhodospirillales</taxon>
        <taxon>Azospirillaceae</taxon>
        <taxon>Azospirillum</taxon>
    </lineage>
</organism>
<dbReference type="InterPro" id="IPR036641">
    <property type="entry name" value="HPT_dom_sf"/>
</dbReference>
<dbReference type="Gene3D" id="1.20.120.160">
    <property type="entry name" value="HPT domain"/>
    <property type="match status" value="1"/>
</dbReference>
<dbReference type="Pfam" id="PF00072">
    <property type="entry name" value="Response_reg"/>
    <property type="match status" value="1"/>
</dbReference>
<dbReference type="InterPro" id="IPR008207">
    <property type="entry name" value="Sig_transdc_His_kin_Hpt_dom"/>
</dbReference>
<dbReference type="Pfam" id="PF01627">
    <property type="entry name" value="Hpt"/>
    <property type="match status" value="1"/>
</dbReference>
<evidence type="ECO:0000256" key="2">
    <source>
        <dbReference type="ARBA" id="ARBA00023012"/>
    </source>
</evidence>
<feature type="domain" description="Response regulatory" evidence="4">
    <location>
        <begin position="137"/>
        <end position="255"/>
    </location>
</feature>
<name>A0A6N1ASV0_9PROT</name>
<keyword evidence="5" id="KW-0614">Plasmid</keyword>
<accession>A0A6N1ASV0</accession>
<dbReference type="InterPro" id="IPR050595">
    <property type="entry name" value="Bact_response_regulator"/>
</dbReference>
<dbReference type="KEGG" id="aoz:HUE56_29225"/>
<dbReference type="PROSITE" id="PS50110">
    <property type="entry name" value="RESPONSE_REGULATORY"/>
    <property type="match status" value="1"/>
</dbReference>
<keyword evidence="1" id="KW-0597">Phosphoprotein</keyword>
<sequence length="372" mass="40431">MSLLASSRPTTGFLKGYDHLGNEQSRWINSTLSVDEFSSCTTEMKTEADIEFIARAIDPDAWQNYDESNGNTASVNRPLSSLAAAQRVLNAVHEAGGRIAGASRLSSDNAPCSVSTPDERESGTVREIVRHHHPERRVLLVEDRPAVSDLIKALLQSLPNIALEVETNGSDAIDAAGRNCYDAMLISTELQDMEGLDVIASLRRLPLPFCSTPIVALIGDANPAYRLAILAHGAQEVLDGPVRLDDLVRVLNRSFPSLPVNDERICGHTLSAMLRDLGQEHVPSFVARFVSETRGKLATMRSIRDHDTMQAEAHTLKGTSRSFGAFQVSLQASQLEQASRTGAPWTTINALLDAAEQSLTDAEAAYANYQLL</sequence>
<dbReference type="EMBL" id="CP054622">
    <property type="protein sequence ID" value="QKS54590.1"/>
    <property type="molecule type" value="Genomic_DNA"/>
</dbReference>
<dbReference type="GO" id="GO:0004672">
    <property type="term" value="F:protein kinase activity"/>
    <property type="evidence" value="ECO:0007669"/>
    <property type="project" value="UniProtKB-ARBA"/>
</dbReference>
<protein>
    <submittedName>
        <fullName evidence="5">Response regulator</fullName>
    </submittedName>
</protein>
<evidence type="ECO:0000256" key="1">
    <source>
        <dbReference type="ARBA" id="ARBA00022553"/>
    </source>
</evidence>
<dbReference type="SUPFAM" id="SSF47226">
    <property type="entry name" value="Histidine-containing phosphotransfer domain, HPT domain"/>
    <property type="match status" value="1"/>
</dbReference>
<dbReference type="Gene3D" id="3.40.50.2300">
    <property type="match status" value="1"/>
</dbReference>
<evidence type="ECO:0000256" key="3">
    <source>
        <dbReference type="PROSITE-ProRule" id="PRU00169"/>
    </source>
</evidence>
<geneLocation type="plasmid" evidence="5 6">
    <name>unnamed7</name>
</geneLocation>
<dbReference type="CDD" id="cd17546">
    <property type="entry name" value="REC_hyHK_CKI1_RcsC-like"/>
    <property type="match status" value="1"/>
</dbReference>
<dbReference type="AlphaFoldDB" id="A0A6N1ASV0"/>
<proteinExistence type="predicted"/>
<evidence type="ECO:0000313" key="6">
    <source>
        <dbReference type="Proteomes" id="UP000509702"/>
    </source>
</evidence>
<dbReference type="SMART" id="SM00448">
    <property type="entry name" value="REC"/>
    <property type="match status" value="1"/>
</dbReference>
<dbReference type="InterPro" id="IPR001789">
    <property type="entry name" value="Sig_transdc_resp-reg_receiver"/>
</dbReference>
<keyword evidence="6" id="KW-1185">Reference proteome</keyword>
<dbReference type="RefSeq" id="WP_136705919.1">
    <property type="nucleotide sequence ID" value="NZ_BSOV01000001.1"/>
</dbReference>